<dbReference type="Gene3D" id="3.40.1440.10">
    <property type="entry name" value="GIY-YIG endonuclease"/>
    <property type="match status" value="1"/>
</dbReference>
<dbReference type="CDD" id="cd10442">
    <property type="entry name" value="GIY-YIG_PLEs"/>
    <property type="match status" value="1"/>
</dbReference>
<dbReference type="Proteomes" id="UP000225706">
    <property type="component" value="Unassembled WGS sequence"/>
</dbReference>
<evidence type="ECO:0000256" key="1">
    <source>
        <dbReference type="SAM" id="MobiDB-lite"/>
    </source>
</evidence>
<feature type="region of interest" description="Disordered" evidence="1">
    <location>
        <begin position="535"/>
        <end position="556"/>
    </location>
</feature>
<sequence length="719" mass="81093">MLNASSSFTAIQAALCSGLEGLGLLPSASCQETEFGSQWQRIIFHPSPSILHESLAAQPGSRAATLSPVQSQPPPAATAQLAVLTSPVTDQLVSRVTDEVTKRLQPFLSYLRLIVQQAQSPPSTSSQAPPVSLSVEHFTSFQPSGHNIQHVQGHAAIQDTVEVPAVHDGVQSVLASLSGEQNLPPGTQHPNDLFLSVNLPIDARIPGKIRSRIIQNEFVDFGSLLVHPAFEDKFRITLQPSQEGSSPSLALEPVNKAKRNTSIDVWLQAFHVYVGIFTAQYPHEATGLMKYGATIQDLAARGHNWRYYDENFRFLHQSEATSLPWGFVQWKLWLKSQTNASKSIPATSLDDIMDLLNICLTSTYFQYNGKHYKQLHGTAMGSPVSVVIAEIVMQNIEERALSTCRQTIPLWLRYVDDTFTAVRHDEIDAFHNHLNEQNTDIQFTREVEENGKLPFLDCLVSHNDNSLRTTVYRKPTHTDRLLDESSYNPTSHKATTIRTLTRRAQLVCDSTDSLSDENKYLHRVFTKNNYNNDFIRRNTHRPTTTTETNDTATPTTTATIPYIKGMSENISRILLPFNIRVAHKPITTLRQLLTNVKDKDEPRNRQGTIYKINCSDCQASYIGETGRNLTTRLTEHRRATRKGDVSNHIAEHHRLTNHNIDWDSAQCLTYSTDYFQRLTLESWFTNLEQTPLNRCQQLPAPYKRLIHDINITNDRKRTT</sequence>
<dbReference type="Pfam" id="PF26215">
    <property type="entry name" value="HTH_animal"/>
    <property type="match status" value="1"/>
</dbReference>
<dbReference type="PROSITE" id="PS50164">
    <property type="entry name" value="GIY_YIG"/>
    <property type="match status" value="1"/>
</dbReference>
<evidence type="ECO:0000313" key="4">
    <source>
        <dbReference type="Proteomes" id="UP000225706"/>
    </source>
</evidence>
<organism evidence="3 4">
    <name type="scientific">Stylophora pistillata</name>
    <name type="common">Smooth cauliflower coral</name>
    <dbReference type="NCBI Taxonomy" id="50429"/>
    <lineage>
        <taxon>Eukaryota</taxon>
        <taxon>Metazoa</taxon>
        <taxon>Cnidaria</taxon>
        <taxon>Anthozoa</taxon>
        <taxon>Hexacorallia</taxon>
        <taxon>Scleractinia</taxon>
        <taxon>Astrocoeniina</taxon>
        <taxon>Pocilloporidae</taxon>
        <taxon>Stylophora</taxon>
    </lineage>
</organism>
<reference evidence="4" key="1">
    <citation type="journal article" date="2017" name="bioRxiv">
        <title>Comparative analysis of the genomes of Stylophora pistillata and Acropora digitifera provides evidence for extensive differences between species of corals.</title>
        <authorList>
            <person name="Voolstra C.R."/>
            <person name="Li Y."/>
            <person name="Liew Y.J."/>
            <person name="Baumgarten S."/>
            <person name="Zoccola D."/>
            <person name="Flot J.-F."/>
            <person name="Tambutte S."/>
            <person name="Allemand D."/>
            <person name="Aranda M."/>
        </authorList>
    </citation>
    <scope>NUCLEOTIDE SEQUENCE [LARGE SCALE GENOMIC DNA]</scope>
</reference>
<protein>
    <recommendedName>
        <fullName evidence="2">GIY-YIG domain-containing protein</fullName>
    </recommendedName>
</protein>
<dbReference type="EMBL" id="LSMT01000127">
    <property type="protein sequence ID" value="PFX26394.1"/>
    <property type="molecule type" value="Genomic_DNA"/>
</dbReference>
<dbReference type="InterPro" id="IPR035901">
    <property type="entry name" value="GIY-YIG_endonuc_sf"/>
</dbReference>
<name>A0A2B4S6V8_STYPI</name>
<gene>
    <name evidence="3" type="ORF">AWC38_SpisGene8916</name>
</gene>
<dbReference type="PANTHER" id="PTHR21301">
    <property type="entry name" value="REVERSE TRANSCRIPTASE"/>
    <property type="match status" value="1"/>
</dbReference>
<keyword evidence="4" id="KW-1185">Reference proteome</keyword>
<dbReference type="CDD" id="cd00304">
    <property type="entry name" value="RT_like"/>
    <property type="match status" value="1"/>
</dbReference>
<evidence type="ECO:0000259" key="2">
    <source>
        <dbReference type="PROSITE" id="PS50164"/>
    </source>
</evidence>
<evidence type="ECO:0000313" key="3">
    <source>
        <dbReference type="EMBL" id="PFX26394.1"/>
    </source>
</evidence>
<proteinExistence type="predicted"/>
<dbReference type="InterPro" id="IPR058912">
    <property type="entry name" value="HTH_animal"/>
</dbReference>
<feature type="compositionally biased region" description="Low complexity" evidence="1">
    <location>
        <begin position="541"/>
        <end position="556"/>
    </location>
</feature>
<feature type="domain" description="GIY-YIG" evidence="2">
    <location>
        <begin position="605"/>
        <end position="694"/>
    </location>
</feature>
<accession>A0A2B4S6V8</accession>
<dbReference type="AlphaFoldDB" id="A0A2B4S6V8"/>
<dbReference type="OrthoDB" id="5988538at2759"/>
<comment type="caution">
    <text evidence="3">The sequence shown here is derived from an EMBL/GenBank/DDBJ whole genome shotgun (WGS) entry which is preliminary data.</text>
</comment>
<dbReference type="STRING" id="50429.A0A2B4S6V8"/>
<dbReference type="InterPro" id="IPR000305">
    <property type="entry name" value="GIY-YIG_endonuc"/>
</dbReference>
<dbReference type="PANTHER" id="PTHR21301:SF10">
    <property type="entry name" value="REVERSE TRANSCRIPTASE DOMAIN-CONTAINING PROTEIN"/>
    <property type="match status" value="1"/>
</dbReference>